<feature type="compositionally biased region" description="Basic and acidic residues" evidence="1">
    <location>
        <begin position="458"/>
        <end position="475"/>
    </location>
</feature>
<feature type="region of interest" description="Disordered" evidence="1">
    <location>
        <begin position="454"/>
        <end position="514"/>
    </location>
</feature>
<evidence type="ECO:0000256" key="1">
    <source>
        <dbReference type="SAM" id="MobiDB-lite"/>
    </source>
</evidence>
<dbReference type="OrthoDB" id="191139at2759"/>
<dbReference type="Proteomes" id="UP000245207">
    <property type="component" value="Unassembled WGS sequence"/>
</dbReference>
<dbReference type="PANTHER" id="PTHR48476:SF3">
    <property type="entry name" value="VERY-LONG-CHAIN 3-OXOACYL-COA REDUCTASE"/>
    <property type="match status" value="1"/>
</dbReference>
<name>A0A2U1PEU6_ARTAN</name>
<dbReference type="InterPro" id="IPR002347">
    <property type="entry name" value="SDR_fam"/>
</dbReference>
<evidence type="ECO:0000313" key="3">
    <source>
        <dbReference type="Proteomes" id="UP000245207"/>
    </source>
</evidence>
<dbReference type="AlphaFoldDB" id="A0A2U1PEU6"/>
<dbReference type="InterPro" id="IPR036291">
    <property type="entry name" value="NAD(P)-bd_dom_sf"/>
</dbReference>
<dbReference type="PRINTS" id="PR00081">
    <property type="entry name" value="GDHRDH"/>
</dbReference>
<dbReference type="STRING" id="35608.A0A2U1PEU6"/>
<dbReference type="SUPFAM" id="SSF51735">
    <property type="entry name" value="NAD(P)-binding Rossmann-fold domains"/>
    <property type="match status" value="1"/>
</dbReference>
<dbReference type="CDD" id="cd05327">
    <property type="entry name" value="retinol-DH_like_SDR_c_like"/>
    <property type="match status" value="1"/>
</dbReference>
<protein>
    <submittedName>
        <fullName evidence="2">Glucose/ribitol dehydrogenase</fullName>
    </submittedName>
</protein>
<dbReference type="EMBL" id="PKPP01001242">
    <property type="protein sequence ID" value="PWA84308.1"/>
    <property type="molecule type" value="Genomic_DNA"/>
</dbReference>
<feature type="compositionally biased region" description="Basic and acidic residues" evidence="1">
    <location>
        <begin position="497"/>
        <end position="507"/>
    </location>
</feature>
<dbReference type="Gene3D" id="3.40.50.720">
    <property type="entry name" value="NAD(P)-binding Rossmann-like Domain"/>
    <property type="match status" value="1"/>
</dbReference>
<keyword evidence="3" id="KW-1185">Reference proteome</keyword>
<dbReference type="InterPro" id="IPR055280">
    <property type="entry name" value="TIC32"/>
</dbReference>
<organism evidence="2 3">
    <name type="scientific">Artemisia annua</name>
    <name type="common">Sweet wormwood</name>
    <dbReference type="NCBI Taxonomy" id="35608"/>
    <lineage>
        <taxon>Eukaryota</taxon>
        <taxon>Viridiplantae</taxon>
        <taxon>Streptophyta</taxon>
        <taxon>Embryophyta</taxon>
        <taxon>Tracheophyta</taxon>
        <taxon>Spermatophyta</taxon>
        <taxon>Magnoliopsida</taxon>
        <taxon>eudicotyledons</taxon>
        <taxon>Gunneridae</taxon>
        <taxon>Pentapetalae</taxon>
        <taxon>asterids</taxon>
        <taxon>campanulids</taxon>
        <taxon>Asterales</taxon>
        <taxon>Asteraceae</taxon>
        <taxon>Asteroideae</taxon>
        <taxon>Anthemideae</taxon>
        <taxon>Artemisiinae</taxon>
        <taxon>Artemisia</taxon>
    </lineage>
</organism>
<accession>A0A2U1PEU6</accession>
<dbReference type="Pfam" id="PF00106">
    <property type="entry name" value="adh_short"/>
    <property type="match status" value="1"/>
</dbReference>
<feature type="compositionally biased region" description="Polar residues" evidence="1">
    <location>
        <begin position="477"/>
        <end position="488"/>
    </location>
</feature>
<proteinExistence type="predicted"/>
<sequence length="514" mass="55485">MPWLIAFKGKSGYSAKNTAEDVTEGIDGHGLTAIVTGKSGYSAKNTAEDVTEGIDGHGLTAIVTGPTSGIGLETARVLALRGVHVVMAARNLEAAAKCKETLIKDCPSATIDIMQLDVSSLESVRNFASEFIAKGLPLNILIGNAGIMTPPFSLSKDGIESQFATNYLGHFHLTNLLLDTMKNTAKSCGHEGRIVLVSSRLYEFSYKGGIMFDKLNDETCYSSFYAYGQSKLATILHVKELARRLKEEGADITVNALHPGVITTNLARHADSFTSWLYGGIVKYFQKNIPQGASTTCFLALNPKAKEFSGEYFADNNVATVSGYAKDAELAKKLWECGMELTASNSQTDDMCLICVWVHKLGGGDFSFDEEVVKPQLAPVKLKPAVTSGATELLKHVNGLTSSRVLILMFIYETSGTTGTKTYAAMAKPSVDGIDNKPHQAVCGWDCRSKTVAHKPKEKITNESSKKATTSDKPKSKFQSEMPEQTRISIIVNAIKNRADRDPEKDMGPSGAPT</sequence>
<reference evidence="2 3" key="1">
    <citation type="journal article" date="2018" name="Mol. Plant">
        <title>The genome of Artemisia annua provides insight into the evolution of Asteraceae family and artemisinin biosynthesis.</title>
        <authorList>
            <person name="Shen Q."/>
            <person name="Zhang L."/>
            <person name="Liao Z."/>
            <person name="Wang S."/>
            <person name="Yan T."/>
            <person name="Shi P."/>
            <person name="Liu M."/>
            <person name="Fu X."/>
            <person name="Pan Q."/>
            <person name="Wang Y."/>
            <person name="Lv Z."/>
            <person name="Lu X."/>
            <person name="Zhang F."/>
            <person name="Jiang W."/>
            <person name="Ma Y."/>
            <person name="Chen M."/>
            <person name="Hao X."/>
            <person name="Li L."/>
            <person name="Tang Y."/>
            <person name="Lv G."/>
            <person name="Zhou Y."/>
            <person name="Sun X."/>
            <person name="Brodelius P.E."/>
            <person name="Rose J.K.C."/>
            <person name="Tang K."/>
        </authorList>
    </citation>
    <scope>NUCLEOTIDE SEQUENCE [LARGE SCALE GENOMIC DNA]</scope>
    <source>
        <strain evidence="3">cv. Huhao1</strain>
        <tissue evidence="2">Leaf</tissue>
    </source>
</reference>
<dbReference type="PANTHER" id="PTHR48476">
    <property type="entry name" value="SHORT-CHAIN DEHYDROGENASE TIC 32, CHLOROPLASTIC-LIKE"/>
    <property type="match status" value="1"/>
</dbReference>
<gene>
    <name evidence="2" type="ORF">CTI12_AA160780</name>
</gene>
<comment type="caution">
    <text evidence="2">The sequence shown here is derived from an EMBL/GenBank/DDBJ whole genome shotgun (WGS) entry which is preliminary data.</text>
</comment>
<evidence type="ECO:0000313" key="2">
    <source>
        <dbReference type="EMBL" id="PWA84308.1"/>
    </source>
</evidence>